<dbReference type="AlphaFoldDB" id="A0A9P7ZJ83"/>
<gene>
    <name evidence="4" type="ORF">F5Z01DRAFT_168252</name>
</gene>
<dbReference type="PANTHER" id="PTHR47424">
    <property type="entry name" value="REGULATORY PROTEIN GAL4"/>
    <property type="match status" value="1"/>
</dbReference>
<keyword evidence="1" id="KW-0805">Transcription regulation</keyword>
<evidence type="ECO:0000313" key="5">
    <source>
        <dbReference type="Proteomes" id="UP000887229"/>
    </source>
</evidence>
<evidence type="ECO:0000256" key="2">
    <source>
        <dbReference type="ARBA" id="ARBA00023163"/>
    </source>
</evidence>
<dbReference type="PANTHER" id="PTHR47424:SF5">
    <property type="entry name" value="ZN(II)2CYS6 TRANSCRIPTION FACTOR (EUROFUNG)"/>
    <property type="match status" value="1"/>
</dbReference>
<dbReference type="GeneID" id="70288765"/>
<keyword evidence="3" id="KW-0539">Nucleus</keyword>
<keyword evidence="2" id="KW-0804">Transcription</keyword>
<dbReference type="RefSeq" id="XP_046116850.1">
    <property type="nucleotide sequence ID" value="XM_046257862.1"/>
</dbReference>
<dbReference type="GO" id="GO:0005634">
    <property type="term" value="C:nucleus"/>
    <property type="evidence" value="ECO:0007669"/>
    <property type="project" value="TreeGrafter"/>
</dbReference>
<dbReference type="GO" id="GO:0000435">
    <property type="term" value="P:positive regulation of transcription from RNA polymerase II promoter by galactose"/>
    <property type="evidence" value="ECO:0007669"/>
    <property type="project" value="TreeGrafter"/>
</dbReference>
<keyword evidence="5" id="KW-1185">Reference proteome</keyword>
<accession>A0A9P7ZJ83</accession>
<evidence type="ECO:0000256" key="3">
    <source>
        <dbReference type="ARBA" id="ARBA00023242"/>
    </source>
</evidence>
<evidence type="ECO:0008006" key="6">
    <source>
        <dbReference type="Google" id="ProtNLM"/>
    </source>
</evidence>
<dbReference type="CDD" id="cd12148">
    <property type="entry name" value="fungal_TF_MHR"/>
    <property type="match status" value="1"/>
</dbReference>
<dbReference type="InterPro" id="IPR051127">
    <property type="entry name" value="Fungal_SecMet_Regulators"/>
</dbReference>
<sequence length="267" mass="29752">MSNPLAHQRADSDYNAIVVDANVSFALIAARIQDRMAELPLTTPAELKKLDEELLDWRANINPILNNGRHSPEPVRLACIVLGLRYLNQRMTLHRPFLLLQTIKASTEGNMVSQDADRIADTCCAIAQETINTIADNWYPNQLLGWNCTWFLFQACLVILLKLLSKTAGADSQILEVCVVQCLELLTEMRPWRRSAAQTHDLLLFIFNARTASTQDWGANCSLSDEALLNLLGFGPIDGDVDWSQILDYNEQAPCGDLMDGSSSYLG</sequence>
<dbReference type="Proteomes" id="UP000887229">
    <property type="component" value="Unassembled WGS sequence"/>
</dbReference>
<comment type="caution">
    <text evidence="4">The sequence shown here is derived from an EMBL/GenBank/DDBJ whole genome shotgun (WGS) entry which is preliminary data.</text>
</comment>
<dbReference type="OrthoDB" id="3362851at2759"/>
<dbReference type="GO" id="GO:0000978">
    <property type="term" value="F:RNA polymerase II cis-regulatory region sequence-specific DNA binding"/>
    <property type="evidence" value="ECO:0007669"/>
    <property type="project" value="TreeGrafter"/>
</dbReference>
<evidence type="ECO:0000313" key="4">
    <source>
        <dbReference type="EMBL" id="KAG9252926.1"/>
    </source>
</evidence>
<protein>
    <recommendedName>
        <fullName evidence="6">Transcription factor domain-containing protein</fullName>
    </recommendedName>
</protein>
<organism evidence="4 5">
    <name type="scientific">Emericellopsis atlantica</name>
    <dbReference type="NCBI Taxonomy" id="2614577"/>
    <lineage>
        <taxon>Eukaryota</taxon>
        <taxon>Fungi</taxon>
        <taxon>Dikarya</taxon>
        <taxon>Ascomycota</taxon>
        <taxon>Pezizomycotina</taxon>
        <taxon>Sordariomycetes</taxon>
        <taxon>Hypocreomycetidae</taxon>
        <taxon>Hypocreales</taxon>
        <taxon>Bionectriaceae</taxon>
        <taxon>Emericellopsis</taxon>
    </lineage>
</organism>
<dbReference type="EMBL" id="MU251259">
    <property type="protein sequence ID" value="KAG9252926.1"/>
    <property type="molecule type" value="Genomic_DNA"/>
</dbReference>
<proteinExistence type="predicted"/>
<evidence type="ECO:0000256" key="1">
    <source>
        <dbReference type="ARBA" id="ARBA00023015"/>
    </source>
</evidence>
<name>A0A9P7ZJ83_9HYPO</name>
<reference evidence="4" key="1">
    <citation type="journal article" date="2021" name="IMA Fungus">
        <title>Genomic characterization of three marine fungi, including Emericellopsis atlantica sp. nov. with signatures of a generalist lifestyle and marine biomass degradation.</title>
        <authorList>
            <person name="Hagestad O.C."/>
            <person name="Hou L."/>
            <person name="Andersen J.H."/>
            <person name="Hansen E.H."/>
            <person name="Altermark B."/>
            <person name="Li C."/>
            <person name="Kuhnert E."/>
            <person name="Cox R.J."/>
            <person name="Crous P.W."/>
            <person name="Spatafora J.W."/>
            <person name="Lail K."/>
            <person name="Amirebrahimi M."/>
            <person name="Lipzen A."/>
            <person name="Pangilinan J."/>
            <person name="Andreopoulos W."/>
            <person name="Hayes R.D."/>
            <person name="Ng V."/>
            <person name="Grigoriev I.V."/>
            <person name="Jackson S.A."/>
            <person name="Sutton T.D.S."/>
            <person name="Dobson A.D.W."/>
            <person name="Rama T."/>
        </authorList>
    </citation>
    <scope>NUCLEOTIDE SEQUENCE</scope>
    <source>
        <strain evidence="4">TS7</strain>
    </source>
</reference>
<dbReference type="GO" id="GO:0000981">
    <property type="term" value="F:DNA-binding transcription factor activity, RNA polymerase II-specific"/>
    <property type="evidence" value="ECO:0007669"/>
    <property type="project" value="TreeGrafter"/>
</dbReference>